<feature type="transmembrane region" description="Helical" evidence="1">
    <location>
        <begin position="12"/>
        <end position="31"/>
    </location>
</feature>
<reference evidence="3 4" key="1">
    <citation type="submission" date="2022-10" db="EMBL/GenBank/DDBJ databases">
        <title>Luteolibacter flavescens strain MCCC 1K03193, whole genome shotgun sequencing project.</title>
        <authorList>
            <person name="Zhao G."/>
            <person name="Shen L."/>
        </authorList>
    </citation>
    <scope>NUCLEOTIDE SEQUENCE [LARGE SCALE GENOMIC DNA]</scope>
    <source>
        <strain evidence="3 4">MCCC 1K03193</strain>
    </source>
</reference>
<comment type="caution">
    <text evidence="3">The sequence shown here is derived from an EMBL/GenBank/DDBJ whole genome shotgun (WGS) entry which is preliminary data.</text>
</comment>
<keyword evidence="1" id="KW-0812">Transmembrane</keyword>
<dbReference type="Gene3D" id="3.40.50.620">
    <property type="entry name" value="HUPs"/>
    <property type="match status" value="1"/>
</dbReference>
<sequence length="189" mass="21564">MNRFTFILVRRKWIAGVLASLVAMVLCWAMWGNWPDPERQPVPWSPDLIVILGGGDRARVREGLLLARQYDRAPVIVTGDGSTIIREMQALGFPPERLIHEASATSTLENAQYCKNLIATRQHATVLLITNWFHAPRALAVFKQTLPECAWAVSFESKPAPPTKWDLASQRRERFAAIYYLLRHGIWSW</sequence>
<keyword evidence="1" id="KW-0472">Membrane</keyword>
<keyword evidence="1" id="KW-1133">Transmembrane helix</keyword>
<dbReference type="PANTHER" id="PTHR30336">
    <property type="entry name" value="INNER MEMBRANE PROTEIN, PROBABLE PERMEASE"/>
    <property type="match status" value="1"/>
</dbReference>
<dbReference type="Pfam" id="PF02698">
    <property type="entry name" value="DUF218"/>
    <property type="match status" value="1"/>
</dbReference>
<dbReference type="EMBL" id="JAPDDS010000016">
    <property type="protein sequence ID" value="MCW1887322.1"/>
    <property type="molecule type" value="Genomic_DNA"/>
</dbReference>
<evidence type="ECO:0000313" key="4">
    <source>
        <dbReference type="Proteomes" id="UP001207930"/>
    </source>
</evidence>
<dbReference type="InterPro" id="IPR051599">
    <property type="entry name" value="Cell_Envelope_Assoc"/>
</dbReference>
<protein>
    <submittedName>
        <fullName evidence="3">YdcF family protein</fullName>
    </submittedName>
</protein>
<feature type="domain" description="DUF218" evidence="2">
    <location>
        <begin position="47"/>
        <end position="153"/>
    </location>
</feature>
<name>A0ABT3FUR5_9BACT</name>
<evidence type="ECO:0000313" key="3">
    <source>
        <dbReference type="EMBL" id="MCW1887322.1"/>
    </source>
</evidence>
<dbReference type="Proteomes" id="UP001207930">
    <property type="component" value="Unassembled WGS sequence"/>
</dbReference>
<accession>A0ABT3FUR5</accession>
<keyword evidence="4" id="KW-1185">Reference proteome</keyword>
<organism evidence="3 4">
    <name type="scientific">Luteolibacter flavescens</name>
    <dbReference type="NCBI Taxonomy" id="1859460"/>
    <lineage>
        <taxon>Bacteria</taxon>
        <taxon>Pseudomonadati</taxon>
        <taxon>Verrucomicrobiota</taxon>
        <taxon>Verrucomicrobiia</taxon>
        <taxon>Verrucomicrobiales</taxon>
        <taxon>Verrucomicrobiaceae</taxon>
        <taxon>Luteolibacter</taxon>
    </lineage>
</organism>
<gene>
    <name evidence="3" type="ORF">OKA04_21470</name>
</gene>
<dbReference type="InterPro" id="IPR003848">
    <property type="entry name" value="DUF218"/>
</dbReference>
<evidence type="ECO:0000256" key="1">
    <source>
        <dbReference type="SAM" id="Phobius"/>
    </source>
</evidence>
<proteinExistence type="predicted"/>
<dbReference type="RefSeq" id="WP_264503278.1">
    <property type="nucleotide sequence ID" value="NZ_JAPDDS010000016.1"/>
</dbReference>
<dbReference type="CDD" id="cd06259">
    <property type="entry name" value="YdcF-like"/>
    <property type="match status" value="1"/>
</dbReference>
<evidence type="ECO:0000259" key="2">
    <source>
        <dbReference type="Pfam" id="PF02698"/>
    </source>
</evidence>
<dbReference type="InterPro" id="IPR014729">
    <property type="entry name" value="Rossmann-like_a/b/a_fold"/>
</dbReference>
<dbReference type="PANTHER" id="PTHR30336:SF4">
    <property type="entry name" value="ENVELOPE BIOGENESIS FACTOR ELYC"/>
    <property type="match status" value="1"/>
</dbReference>